<dbReference type="EMBL" id="ANMO01000152">
    <property type="protein sequence ID" value="EMB15903.1"/>
    <property type="molecule type" value="Genomic_DNA"/>
</dbReference>
<sequence>MAMGSDTEAFDLRTQSPNQFRLYNCQFNFFNTHAPKRPVT</sequence>
<accession>M2B284</accession>
<comment type="caution">
    <text evidence="1">The sequence shown here is derived from an EMBL/GenBank/DDBJ whole genome shotgun (WGS) entry which is preliminary data.</text>
</comment>
<protein>
    <submittedName>
        <fullName evidence="1">Uncharacterized protein</fullName>
    </submittedName>
</protein>
<dbReference type="PATRIC" id="fig|1263867.3.peg.3593"/>
<dbReference type="Proteomes" id="UP000011529">
    <property type="component" value="Unassembled WGS sequence"/>
</dbReference>
<organism evidence="1 2">
    <name type="scientific">Rhodopirellula europaea 6C</name>
    <dbReference type="NCBI Taxonomy" id="1263867"/>
    <lineage>
        <taxon>Bacteria</taxon>
        <taxon>Pseudomonadati</taxon>
        <taxon>Planctomycetota</taxon>
        <taxon>Planctomycetia</taxon>
        <taxon>Pirellulales</taxon>
        <taxon>Pirellulaceae</taxon>
        <taxon>Rhodopirellula</taxon>
    </lineage>
</organism>
<name>M2B284_9BACT</name>
<reference evidence="1" key="2">
    <citation type="journal article" date="2013" name="Mar. Genomics">
        <title>Expression of sulfatases in Rhodopirellula baltica and the diversity of sulfatases in the genus Rhodopirellula.</title>
        <authorList>
            <person name="Wegner C.E."/>
            <person name="Richter-Heitmann T."/>
            <person name="Klindworth A."/>
            <person name="Klockow C."/>
            <person name="Richter M."/>
            <person name="Achstetter T."/>
            <person name="Glockner F.O."/>
            <person name="Harder J."/>
        </authorList>
    </citation>
    <scope>NUCLEOTIDE SEQUENCE [LARGE SCALE GENOMIC DNA]</scope>
    <source>
        <strain evidence="1">6C</strain>
    </source>
</reference>
<evidence type="ECO:0000313" key="1">
    <source>
        <dbReference type="EMBL" id="EMB15903.1"/>
    </source>
</evidence>
<evidence type="ECO:0000313" key="2">
    <source>
        <dbReference type="Proteomes" id="UP000011529"/>
    </source>
</evidence>
<dbReference type="AlphaFoldDB" id="M2B284"/>
<proteinExistence type="predicted"/>
<keyword evidence="2" id="KW-1185">Reference proteome</keyword>
<gene>
    <name evidence="1" type="ORF">RE6C_03362</name>
</gene>
<reference evidence="1" key="1">
    <citation type="submission" date="2012-11" db="EMBL/GenBank/DDBJ databases">
        <title>Permanent draft genomes of Rhodopirellula europaea strain SH398 and 6C.</title>
        <authorList>
            <person name="Richter M."/>
            <person name="Richter-Heitmann T."/>
            <person name="Frank C."/>
            <person name="Harder J."/>
            <person name="Glockner F.O."/>
        </authorList>
    </citation>
    <scope>NUCLEOTIDE SEQUENCE</scope>
    <source>
        <strain evidence="1">6C</strain>
    </source>
</reference>